<organism evidence="2 3">
    <name type="scientific">Cannabis sativa</name>
    <name type="common">Hemp</name>
    <name type="synonym">Marijuana</name>
    <dbReference type="NCBI Taxonomy" id="3483"/>
    <lineage>
        <taxon>Eukaryota</taxon>
        <taxon>Viridiplantae</taxon>
        <taxon>Streptophyta</taxon>
        <taxon>Embryophyta</taxon>
        <taxon>Tracheophyta</taxon>
        <taxon>Spermatophyta</taxon>
        <taxon>Magnoliopsida</taxon>
        <taxon>eudicotyledons</taxon>
        <taxon>Gunneridae</taxon>
        <taxon>Pentapetalae</taxon>
        <taxon>rosids</taxon>
        <taxon>fabids</taxon>
        <taxon>Rosales</taxon>
        <taxon>Cannabaceae</taxon>
        <taxon>Cannabis</taxon>
    </lineage>
</organism>
<proteinExistence type="predicted"/>
<keyword evidence="1" id="KW-0175">Coiled coil</keyword>
<name>A0A803QE31_CANSA</name>
<feature type="coiled-coil region" evidence="1">
    <location>
        <begin position="50"/>
        <end position="77"/>
    </location>
</feature>
<dbReference type="Gramene" id="evm.model.09.1324">
    <property type="protein sequence ID" value="cds.evm.model.09.1324"/>
    <property type="gene ID" value="evm.TU.09.1324"/>
</dbReference>
<reference evidence="2" key="2">
    <citation type="submission" date="2021-03" db="UniProtKB">
        <authorList>
            <consortium name="EnsemblPlants"/>
        </authorList>
    </citation>
    <scope>IDENTIFICATION</scope>
</reference>
<reference evidence="2" key="1">
    <citation type="submission" date="2018-11" db="EMBL/GenBank/DDBJ databases">
        <authorList>
            <person name="Grassa J C."/>
        </authorList>
    </citation>
    <scope>NUCLEOTIDE SEQUENCE [LARGE SCALE GENOMIC DNA]</scope>
</reference>
<keyword evidence="3" id="KW-1185">Reference proteome</keyword>
<evidence type="ECO:0000313" key="2">
    <source>
        <dbReference type="EnsemblPlants" id="cds.evm.model.09.1324"/>
    </source>
</evidence>
<dbReference type="EMBL" id="UZAU01000766">
    <property type="status" value="NOT_ANNOTATED_CDS"/>
    <property type="molecule type" value="Genomic_DNA"/>
</dbReference>
<protein>
    <submittedName>
        <fullName evidence="2">Uncharacterized protein</fullName>
    </submittedName>
</protein>
<dbReference type="EnsemblPlants" id="evm.model.09.1324">
    <property type="protein sequence ID" value="cds.evm.model.09.1324"/>
    <property type="gene ID" value="evm.TU.09.1324"/>
</dbReference>
<accession>A0A803QE31</accession>
<sequence length="178" mass="20091">MKLVTNFDKEIFAKITFGTLEHPRHVKDAGFTAKASKICGRKKKKVYDIVAQKQREIDRLKVEIRSLKKKKSVVEREQDDNEVESCFSKASLFGMWEMGYSEAQQKFLSNNLVAAGSVEDNLANSVDKAYLQTTLPSLGSYKLNVNAALDKKKKKSHIGTVVRECHNNVITVHSTSRI</sequence>
<evidence type="ECO:0000256" key="1">
    <source>
        <dbReference type="SAM" id="Coils"/>
    </source>
</evidence>
<dbReference type="AlphaFoldDB" id="A0A803QE31"/>
<dbReference type="Proteomes" id="UP000596661">
    <property type="component" value="Chromosome 9"/>
</dbReference>
<evidence type="ECO:0000313" key="3">
    <source>
        <dbReference type="Proteomes" id="UP000596661"/>
    </source>
</evidence>